<keyword evidence="1" id="KW-0472">Membrane</keyword>
<accession>A0ABU0D870</accession>
<sequence length="158" mass="17868">MKRGSTTFLKLAVLFIGVIILVLCIFWLPWEARHAAEMNPEYAYLRYPVLFGLYITAIPFFLALYQSLKLLIYVEKNNAFSKLAVTSLKYIMRCANTITILYVVGFFFLVSQNAMHPGIALVGFTIIFTSLIISLFSAVLQALLKNALDIKSENDLTI</sequence>
<name>A0ABU0D870_9BACI</name>
<keyword evidence="1" id="KW-1133">Transmembrane helix</keyword>
<comment type="caution">
    <text evidence="2">The sequence shown here is derived from an EMBL/GenBank/DDBJ whole genome shotgun (WGS) entry which is preliminary data.</text>
</comment>
<dbReference type="EMBL" id="JAUSUO010000010">
    <property type="protein sequence ID" value="MDQ0344565.1"/>
    <property type="molecule type" value="Genomic_DNA"/>
</dbReference>
<dbReference type="InterPro" id="IPR021354">
    <property type="entry name" value="DUF2975"/>
</dbReference>
<dbReference type="Proteomes" id="UP001232343">
    <property type="component" value="Unassembled WGS sequence"/>
</dbReference>
<dbReference type="Pfam" id="PF11188">
    <property type="entry name" value="DUF2975"/>
    <property type="match status" value="1"/>
</dbReference>
<organism evidence="2 3">
    <name type="scientific">Lederbergia wuyishanensis</name>
    <dbReference type="NCBI Taxonomy" id="1347903"/>
    <lineage>
        <taxon>Bacteria</taxon>
        <taxon>Bacillati</taxon>
        <taxon>Bacillota</taxon>
        <taxon>Bacilli</taxon>
        <taxon>Bacillales</taxon>
        <taxon>Bacillaceae</taxon>
        <taxon>Lederbergia</taxon>
    </lineage>
</organism>
<reference evidence="2 3" key="1">
    <citation type="submission" date="2023-07" db="EMBL/GenBank/DDBJ databases">
        <title>Genomic Encyclopedia of Type Strains, Phase IV (KMG-IV): sequencing the most valuable type-strain genomes for metagenomic binning, comparative biology and taxonomic classification.</title>
        <authorList>
            <person name="Goeker M."/>
        </authorList>
    </citation>
    <scope>NUCLEOTIDE SEQUENCE [LARGE SCALE GENOMIC DNA]</scope>
    <source>
        <strain evidence="2 3">DSM 27848</strain>
    </source>
</reference>
<feature type="transmembrane region" description="Helical" evidence="1">
    <location>
        <begin position="118"/>
        <end position="144"/>
    </location>
</feature>
<evidence type="ECO:0000256" key="1">
    <source>
        <dbReference type="SAM" id="Phobius"/>
    </source>
</evidence>
<gene>
    <name evidence="2" type="ORF">J2S14_003409</name>
</gene>
<feature type="transmembrane region" description="Helical" evidence="1">
    <location>
        <begin position="12"/>
        <end position="30"/>
    </location>
</feature>
<keyword evidence="3" id="KW-1185">Reference proteome</keyword>
<protein>
    <recommendedName>
        <fullName evidence="4">DUF2975 domain-containing protein</fullName>
    </recommendedName>
</protein>
<evidence type="ECO:0000313" key="3">
    <source>
        <dbReference type="Proteomes" id="UP001232343"/>
    </source>
</evidence>
<dbReference type="RefSeq" id="WP_244682898.1">
    <property type="nucleotide sequence ID" value="NZ_JALIRM010000013.1"/>
</dbReference>
<feature type="transmembrane region" description="Helical" evidence="1">
    <location>
        <begin position="94"/>
        <end position="112"/>
    </location>
</feature>
<evidence type="ECO:0000313" key="2">
    <source>
        <dbReference type="EMBL" id="MDQ0344565.1"/>
    </source>
</evidence>
<proteinExistence type="predicted"/>
<feature type="transmembrane region" description="Helical" evidence="1">
    <location>
        <begin position="50"/>
        <end position="74"/>
    </location>
</feature>
<evidence type="ECO:0008006" key="4">
    <source>
        <dbReference type="Google" id="ProtNLM"/>
    </source>
</evidence>
<keyword evidence="1" id="KW-0812">Transmembrane</keyword>